<evidence type="ECO:0000313" key="3">
    <source>
        <dbReference type="Proteomes" id="UP000094020"/>
    </source>
</evidence>
<keyword evidence="3" id="KW-1185">Reference proteome</keyword>
<reference evidence="2" key="2">
    <citation type="submission" date="2013-07" db="EMBL/GenBank/DDBJ databases">
        <authorList>
            <consortium name="The Broad Institute Genome Sequencing Platform"/>
            <person name="Cuomo C."/>
            <person name="Litvintseva A."/>
            <person name="Chen Y."/>
            <person name="Heitman J."/>
            <person name="Sun S."/>
            <person name="Springer D."/>
            <person name="Dromer F."/>
            <person name="Young S.K."/>
            <person name="Zeng Q."/>
            <person name="Gargeya S."/>
            <person name="Fitzgerald M."/>
            <person name="Abouelleil A."/>
            <person name="Alvarado L."/>
            <person name="Berlin A.M."/>
            <person name="Chapman S.B."/>
            <person name="Dewar J."/>
            <person name="Goldberg J."/>
            <person name="Griggs A."/>
            <person name="Gujja S."/>
            <person name="Hansen M."/>
            <person name="Howarth C."/>
            <person name="Imamovic A."/>
            <person name="Larimer J."/>
            <person name="McCowan C."/>
            <person name="Murphy C."/>
            <person name="Pearson M."/>
            <person name="Priest M."/>
            <person name="Roberts A."/>
            <person name="Saif S."/>
            <person name="Shea T."/>
            <person name="Sykes S."/>
            <person name="Wortman J."/>
            <person name="Nusbaum C."/>
            <person name="Birren B."/>
        </authorList>
    </citation>
    <scope>NUCLEOTIDE SEQUENCE</scope>
    <source>
        <strain evidence="2">CBS 10737</strain>
    </source>
</reference>
<dbReference type="AlphaFoldDB" id="A0A1B9HV08"/>
<dbReference type="RefSeq" id="XP_019008324.1">
    <property type="nucleotide sequence ID" value="XM_019158578.1"/>
</dbReference>
<dbReference type="OrthoDB" id="2563847at2759"/>
<evidence type="ECO:0008006" key="4">
    <source>
        <dbReference type="Google" id="ProtNLM"/>
    </source>
</evidence>
<reference evidence="1" key="1">
    <citation type="submission" date="2013-07" db="EMBL/GenBank/DDBJ databases">
        <title>The Genome Sequence of Cryptococcus pinus CBS10737.</title>
        <authorList>
            <consortium name="The Broad Institute Genome Sequencing Platform"/>
            <person name="Cuomo C."/>
            <person name="Litvintseva A."/>
            <person name="Chen Y."/>
            <person name="Heitman J."/>
            <person name="Sun S."/>
            <person name="Springer D."/>
            <person name="Dromer F."/>
            <person name="Young S.K."/>
            <person name="Zeng Q."/>
            <person name="Gargeya S."/>
            <person name="Fitzgerald M."/>
            <person name="Abouelleil A."/>
            <person name="Alvarado L."/>
            <person name="Berlin A.M."/>
            <person name="Chapman S.B."/>
            <person name="Dewar J."/>
            <person name="Goldberg J."/>
            <person name="Griggs A."/>
            <person name="Gujja S."/>
            <person name="Hansen M."/>
            <person name="Howarth C."/>
            <person name="Imamovic A."/>
            <person name="Larimer J."/>
            <person name="McCowan C."/>
            <person name="Murphy C."/>
            <person name="Pearson M."/>
            <person name="Priest M."/>
            <person name="Roberts A."/>
            <person name="Saif S."/>
            <person name="Shea T."/>
            <person name="Sykes S."/>
            <person name="Wortman J."/>
            <person name="Nusbaum C."/>
            <person name="Birren B."/>
        </authorList>
    </citation>
    <scope>NUCLEOTIDE SEQUENCE [LARGE SCALE GENOMIC DNA]</scope>
    <source>
        <strain evidence="1">CBS 10737</strain>
    </source>
</reference>
<evidence type="ECO:0000313" key="1">
    <source>
        <dbReference type="EMBL" id="OCF47105.1"/>
    </source>
</evidence>
<dbReference type="Proteomes" id="UP000094020">
    <property type="component" value="Chromosome 2"/>
</dbReference>
<sequence>MASSPSGETSLSITDGLEIESLDSQSLFIALTNVEKAIPELLLCIKPILSHLISSSSSLDNQLNQSNEDEISGIQAREGVEKYMNLLDKIQFILRQTVYYLKVKKIQKSILNPTLINNLPNPFSNSISSSSLNNDSNQQVELGLYSNRIEEKILNDMINSIKNLKDEQQKGK</sequence>
<dbReference type="EMBL" id="CP144520">
    <property type="protein sequence ID" value="WWC68106.1"/>
    <property type="molecule type" value="Genomic_DNA"/>
</dbReference>
<reference evidence="2" key="4">
    <citation type="submission" date="2024-02" db="EMBL/GenBank/DDBJ databases">
        <title>Comparative genomics of Cryptococcus and Kwoniella reveals pathogenesis evolution and contrasting modes of karyotype evolution via chromosome fusion or intercentromeric recombination.</title>
        <authorList>
            <person name="Coelho M.A."/>
            <person name="David-Palma M."/>
            <person name="Shea T."/>
            <person name="Bowers K."/>
            <person name="McGinley-Smith S."/>
            <person name="Mohammad A.W."/>
            <person name="Gnirke A."/>
            <person name="Yurkov A.M."/>
            <person name="Nowrousian M."/>
            <person name="Sun S."/>
            <person name="Cuomo C.A."/>
            <person name="Heitman J."/>
        </authorList>
    </citation>
    <scope>NUCLEOTIDE SEQUENCE</scope>
    <source>
        <strain evidence="2">CBS 10737</strain>
    </source>
</reference>
<organism evidence="1">
    <name type="scientific">Kwoniella pini CBS 10737</name>
    <dbReference type="NCBI Taxonomy" id="1296096"/>
    <lineage>
        <taxon>Eukaryota</taxon>
        <taxon>Fungi</taxon>
        <taxon>Dikarya</taxon>
        <taxon>Basidiomycota</taxon>
        <taxon>Agaricomycotina</taxon>
        <taxon>Tremellomycetes</taxon>
        <taxon>Tremellales</taxon>
        <taxon>Cryptococcaceae</taxon>
        <taxon>Kwoniella</taxon>
    </lineage>
</organism>
<gene>
    <name evidence="1" type="ORF">I206_06881</name>
    <name evidence="2" type="ORF">I206_102027</name>
</gene>
<evidence type="ECO:0000313" key="2">
    <source>
        <dbReference type="EMBL" id="WWC68106.1"/>
    </source>
</evidence>
<dbReference type="EMBL" id="KV700117">
    <property type="protein sequence ID" value="OCF47105.1"/>
    <property type="molecule type" value="Genomic_DNA"/>
</dbReference>
<accession>A0A1B9HV08</accession>
<protein>
    <recommendedName>
        <fullName evidence="4">Mediator complex subunit 11</fullName>
    </recommendedName>
</protein>
<name>A0A1B9HV08_9TREE</name>
<proteinExistence type="predicted"/>
<reference evidence="1" key="3">
    <citation type="submission" date="2016-07" db="EMBL/GenBank/DDBJ databases">
        <title>Evolution of pathogenesis and genome organization in the Tremellales.</title>
        <authorList>
            <person name="Cuomo C."/>
            <person name="Litvintseva A."/>
            <person name="Heitman J."/>
            <person name="Chen Y."/>
            <person name="Sun S."/>
            <person name="Springer D."/>
            <person name="Dromer F."/>
            <person name="Young S."/>
            <person name="Zeng Q."/>
            <person name="Chapman S."/>
            <person name="Gujja S."/>
            <person name="Saif S."/>
            <person name="Birren B."/>
        </authorList>
    </citation>
    <scope>NUCLEOTIDE SEQUENCE</scope>
    <source>
        <strain evidence="1">CBS 10737</strain>
    </source>
</reference>
<dbReference type="KEGG" id="kpin:30175250"/>
<dbReference type="GeneID" id="30175250"/>